<dbReference type="Pfam" id="PF04641">
    <property type="entry name" value="Rtf2"/>
    <property type="match status" value="1"/>
</dbReference>
<dbReference type="GO" id="GO:0000380">
    <property type="term" value="P:alternative mRNA splicing, via spliceosome"/>
    <property type="evidence" value="ECO:0007669"/>
    <property type="project" value="EnsemblPlants"/>
</dbReference>
<dbReference type="PANTHER" id="PTHR12775:SF2">
    <property type="entry name" value="REPLICATION TERMINATION FACTOR 2"/>
    <property type="match status" value="1"/>
</dbReference>
<sequence>MQIFVREPWSGRSMLLPVDERLTVRLLKRKAMAMAAALAGTAGAPPGTPFPTPQSGAECLLLEDDVSLFYGGKRLQEELLLLRGGLLLLGNLSTVELRLPLRGGGGDGGATGAESRDCYLKMYAEKKPDKVDPKDARLAKWSRCCLTSEGLQPPCAIDYLGNLFNKENVVRGLVEKSLPSALGHVQSLKDIITLQLTENHSNVGGREMVENRSFCCPISGVDFNGMFKFVALAACGHALSSRALKELKATACPVCSKPFEETDQIVINGSEEEVRVLRDRLQERKERMKMAKKENKKKRREGREEREEATTLGDKDRGGDAQSRKMEDKARTDHNDRTLLRLRKNYDGAPAASAAATASAASAASAAAAAVSGGGLAKGKVGSRGERERGKGVEIAPAAKRFKAVDNLPQHATKEVYASIFNSSVRPDAVAETYSCRSLPIGRN</sequence>
<gene>
    <name evidence="2" type="ORF">CBR_g44540</name>
</gene>
<feature type="compositionally biased region" description="Basic and acidic residues" evidence="1">
    <location>
        <begin position="301"/>
        <end position="339"/>
    </location>
</feature>
<name>A0A388LXV2_CHABU</name>
<dbReference type="Proteomes" id="UP000265515">
    <property type="component" value="Unassembled WGS sequence"/>
</dbReference>
<accession>A0A388LXV2</accession>
<feature type="region of interest" description="Disordered" evidence="1">
    <location>
        <begin position="285"/>
        <end position="340"/>
    </location>
</feature>
<dbReference type="CDD" id="cd16653">
    <property type="entry name" value="RING-like_Rtf2"/>
    <property type="match status" value="1"/>
</dbReference>
<dbReference type="STRING" id="69332.A0A388LXV2"/>
<evidence type="ECO:0000256" key="1">
    <source>
        <dbReference type="SAM" id="MobiDB-lite"/>
    </source>
</evidence>
<dbReference type="Gramene" id="GBG87083">
    <property type="protein sequence ID" value="GBG87083"/>
    <property type="gene ID" value="CBR_g44540"/>
</dbReference>
<dbReference type="InterPro" id="IPR006735">
    <property type="entry name" value="Rtf2"/>
</dbReference>
<evidence type="ECO:0000313" key="2">
    <source>
        <dbReference type="EMBL" id="GBG87083.1"/>
    </source>
</evidence>
<keyword evidence="3" id="KW-1185">Reference proteome</keyword>
<reference evidence="2 3" key="1">
    <citation type="journal article" date="2018" name="Cell">
        <title>The Chara Genome: Secondary Complexity and Implications for Plant Terrestrialization.</title>
        <authorList>
            <person name="Nishiyama T."/>
            <person name="Sakayama H."/>
            <person name="Vries J.D."/>
            <person name="Buschmann H."/>
            <person name="Saint-Marcoux D."/>
            <person name="Ullrich K.K."/>
            <person name="Haas F.B."/>
            <person name="Vanderstraeten L."/>
            <person name="Becker D."/>
            <person name="Lang D."/>
            <person name="Vosolsobe S."/>
            <person name="Rombauts S."/>
            <person name="Wilhelmsson P.K.I."/>
            <person name="Janitza P."/>
            <person name="Kern R."/>
            <person name="Heyl A."/>
            <person name="Rumpler F."/>
            <person name="Villalobos L.I.A.C."/>
            <person name="Clay J.M."/>
            <person name="Skokan R."/>
            <person name="Toyoda A."/>
            <person name="Suzuki Y."/>
            <person name="Kagoshima H."/>
            <person name="Schijlen E."/>
            <person name="Tajeshwar N."/>
            <person name="Catarino B."/>
            <person name="Hetherington A.J."/>
            <person name="Saltykova A."/>
            <person name="Bonnot C."/>
            <person name="Breuninger H."/>
            <person name="Symeonidi A."/>
            <person name="Radhakrishnan G.V."/>
            <person name="Van Nieuwerburgh F."/>
            <person name="Deforce D."/>
            <person name="Chang C."/>
            <person name="Karol K.G."/>
            <person name="Hedrich R."/>
            <person name="Ulvskov P."/>
            <person name="Glockner G."/>
            <person name="Delwiche C.F."/>
            <person name="Petrasek J."/>
            <person name="Van de Peer Y."/>
            <person name="Friml J."/>
            <person name="Beilby M."/>
            <person name="Dolan L."/>
            <person name="Kohara Y."/>
            <person name="Sugano S."/>
            <person name="Fujiyama A."/>
            <person name="Delaux P.-M."/>
            <person name="Quint M."/>
            <person name="TheiBen G."/>
            <person name="Hagemann M."/>
            <person name="Harholt J."/>
            <person name="Dunand C."/>
            <person name="Zachgo S."/>
            <person name="Langdale J."/>
            <person name="Maumus F."/>
            <person name="Straeten D.V.D."/>
            <person name="Gould S.B."/>
            <person name="Rensing S.A."/>
        </authorList>
    </citation>
    <scope>NUCLEOTIDE SEQUENCE [LARGE SCALE GENOMIC DNA]</scope>
    <source>
        <strain evidence="2 3">S276</strain>
    </source>
</reference>
<proteinExistence type="predicted"/>
<comment type="caution">
    <text evidence="2">The sequence shown here is derived from an EMBL/GenBank/DDBJ whole genome shotgun (WGS) entry which is preliminary data.</text>
</comment>
<dbReference type="EMBL" id="BFEA01000594">
    <property type="protein sequence ID" value="GBG87083.1"/>
    <property type="molecule type" value="Genomic_DNA"/>
</dbReference>
<dbReference type="AlphaFoldDB" id="A0A388LXV2"/>
<evidence type="ECO:0000313" key="3">
    <source>
        <dbReference type="Proteomes" id="UP000265515"/>
    </source>
</evidence>
<dbReference type="InterPro" id="IPR027799">
    <property type="entry name" value="Rtf2_RING-finger"/>
</dbReference>
<dbReference type="GO" id="GO:0006274">
    <property type="term" value="P:DNA replication termination"/>
    <property type="evidence" value="ECO:0007669"/>
    <property type="project" value="TreeGrafter"/>
</dbReference>
<organism evidence="2 3">
    <name type="scientific">Chara braunii</name>
    <name type="common">Braun's stonewort</name>
    <dbReference type="NCBI Taxonomy" id="69332"/>
    <lineage>
        <taxon>Eukaryota</taxon>
        <taxon>Viridiplantae</taxon>
        <taxon>Streptophyta</taxon>
        <taxon>Charophyceae</taxon>
        <taxon>Charales</taxon>
        <taxon>Characeae</taxon>
        <taxon>Chara</taxon>
    </lineage>
</organism>
<dbReference type="GO" id="GO:0005634">
    <property type="term" value="C:nucleus"/>
    <property type="evidence" value="ECO:0007669"/>
    <property type="project" value="TreeGrafter"/>
</dbReference>
<protein>
    <submittedName>
        <fullName evidence="2">Uncharacterized protein</fullName>
    </submittedName>
</protein>
<dbReference type="OrthoDB" id="247013at2759"/>
<dbReference type="PANTHER" id="PTHR12775">
    <property type="entry name" value="PROTEIN C20ORF43 HOMOLOG"/>
    <property type="match status" value="1"/>
</dbReference>